<protein>
    <submittedName>
        <fullName evidence="2">Dienelactone hydrolase family protein</fullName>
    </submittedName>
</protein>
<dbReference type="PANTHER" id="PTHR46623">
    <property type="entry name" value="CARBOXYMETHYLENEBUTENOLIDASE-RELATED"/>
    <property type="match status" value="1"/>
</dbReference>
<proteinExistence type="predicted"/>
<dbReference type="Pfam" id="PF01738">
    <property type="entry name" value="DLH"/>
    <property type="match status" value="1"/>
</dbReference>
<dbReference type="SUPFAM" id="SSF53474">
    <property type="entry name" value="alpha/beta-Hydrolases"/>
    <property type="match status" value="1"/>
</dbReference>
<keyword evidence="2" id="KW-0378">Hydrolase</keyword>
<feature type="domain" description="Dienelactone hydrolase" evidence="1">
    <location>
        <begin position="3"/>
        <end position="73"/>
    </location>
</feature>
<reference evidence="2" key="1">
    <citation type="submission" date="2021-01" db="EMBL/GenBank/DDBJ databases">
        <title>Genome sequence of Phenylobacterium sp. 20VBR1 isolated from a valley glaceir, Ny-Alesund, Svalbard.</title>
        <authorList>
            <person name="Thomas F.A."/>
            <person name="Krishnan K.P."/>
            <person name="Sinha R.K."/>
        </authorList>
    </citation>
    <scope>NUCLEOTIDE SEQUENCE</scope>
    <source>
        <strain evidence="2">20VBR1</strain>
    </source>
</reference>
<dbReference type="InterPro" id="IPR002925">
    <property type="entry name" value="Dienelactn_hydro"/>
</dbReference>
<sequence length="75" mass="8507">MQGEVYFACAEIDPYAPLEMVEALSQSVTANQVKGEVEIYPGVHHGFAFPQRAAYDKPAAERHWERLLALFKRNL</sequence>
<organism evidence="2">
    <name type="scientific">Phenylobacterium glaciei</name>
    <dbReference type="NCBI Taxonomy" id="2803784"/>
    <lineage>
        <taxon>Bacteria</taxon>
        <taxon>Pseudomonadati</taxon>
        <taxon>Pseudomonadota</taxon>
        <taxon>Alphaproteobacteria</taxon>
        <taxon>Caulobacterales</taxon>
        <taxon>Caulobacteraceae</taxon>
        <taxon>Phenylobacterium</taxon>
    </lineage>
</organism>
<accession>A0A974P2J6</accession>
<evidence type="ECO:0000259" key="1">
    <source>
        <dbReference type="Pfam" id="PF01738"/>
    </source>
</evidence>
<dbReference type="AlphaFoldDB" id="A0A974P2J6"/>
<gene>
    <name evidence="2" type="ORF">JKL49_19195</name>
</gene>
<evidence type="ECO:0000313" key="2">
    <source>
        <dbReference type="EMBL" id="QQZ49229.1"/>
    </source>
</evidence>
<name>A0A974P2J6_9CAUL</name>
<dbReference type="GO" id="GO:0016787">
    <property type="term" value="F:hydrolase activity"/>
    <property type="evidence" value="ECO:0007669"/>
    <property type="project" value="UniProtKB-KW"/>
</dbReference>
<dbReference type="Gene3D" id="3.40.50.1820">
    <property type="entry name" value="alpha/beta hydrolase"/>
    <property type="match status" value="1"/>
</dbReference>
<dbReference type="EMBL" id="CP068570">
    <property type="protein sequence ID" value="QQZ49229.1"/>
    <property type="molecule type" value="Genomic_DNA"/>
</dbReference>
<dbReference type="PANTHER" id="PTHR46623:SF10">
    <property type="entry name" value="CARBOXYMETHYLENEBUTENOLIDASE HOMOLOG"/>
    <property type="match status" value="1"/>
</dbReference>
<dbReference type="InterPro" id="IPR051049">
    <property type="entry name" value="Dienelactone_hydrolase-like"/>
</dbReference>
<dbReference type="InterPro" id="IPR029058">
    <property type="entry name" value="AB_hydrolase_fold"/>
</dbReference>